<dbReference type="Proteomes" id="UP000043763">
    <property type="component" value="Unassembled WGS sequence"/>
</dbReference>
<evidence type="ECO:0000256" key="1">
    <source>
        <dbReference type="ARBA" id="ARBA00022801"/>
    </source>
</evidence>
<dbReference type="Pfam" id="PF13185">
    <property type="entry name" value="GAF_2"/>
    <property type="match status" value="1"/>
</dbReference>
<dbReference type="RefSeq" id="WP_048594186.1">
    <property type="nucleotide sequence ID" value="NZ_CVLB01000001.1"/>
</dbReference>
<dbReference type="SUPFAM" id="SSF81606">
    <property type="entry name" value="PP2C-like"/>
    <property type="match status" value="1"/>
</dbReference>
<protein>
    <submittedName>
        <fullName evidence="3">Serine phosphatase</fullName>
    </submittedName>
</protein>
<dbReference type="Gene3D" id="3.60.40.10">
    <property type="entry name" value="PPM-type phosphatase domain"/>
    <property type="match status" value="1"/>
</dbReference>
<dbReference type="InterPro" id="IPR052016">
    <property type="entry name" value="Bact_Sigma-Reg"/>
</dbReference>
<dbReference type="InterPro" id="IPR036457">
    <property type="entry name" value="PPM-type-like_dom_sf"/>
</dbReference>
<organism evidence="3 4">
    <name type="scientific">Brachyspira suanatina</name>
    <dbReference type="NCBI Taxonomy" id="381802"/>
    <lineage>
        <taxon>Bacteria</taxon>
        <taxon>Pseudomonadati</taxon>
        <taxon>Spirochaetota</taxon>
        <taxon>Spirochaetia</taxon>
        <taxon>Brachyspirales</taxon>
        <taxon>Brachyspiraceae</taxon>
        <taxon>Brachyspira</taxon>
    </lineage>
</organism>
<dbReference type="OrthoDB" id="9773346at2"/>
<feature type="domain" description="PPM-type phosphatase" evidence="2">
    <location>
        <begin position="371"/>
        <end position="589"/>
    </location>
</feature>
<dbReference type="SMART" id="SM00331">
    <property type="entry name" value="PP2C_SIG"/>
    <property type="match status" value="1"/>
</dbReference>
<name>A0A0G4K613_9SPIR</name>
<evidence type="ECO:0000313" key="4">
    <source>
        <dbReference type="Proteomes" id="UP000043763"/>
    </source>
</evidence>
<evidence type="ECO:0000259" key="2">
    <source>
        <dbReference type="PROSITE" id="PS51746"/>
    </source>
</evidence>
<keyword evidence="4" id="KW-1185">Reference proteome</keyword>
<dbReference type="PANTHER" id="PTHR43156:SF2">
    <property type="entry name" value="STAGE II SPORULATION PROTEIN E"/>
    <property type="match status" value="1"/>
</dbReference>
<dbReference type="PANTHER" id="PTHR43156">
    <property type="entry name" value="STAGE II SPORULATION PROTEIN E-RELATED"/>
    <property type="match status" value="1"/>
</dbReference>
<accession>A0A0G4K613</accession>
<dbReference type="InterPro" id="IPR003018">
    <property type="entry name" value="GAF"/>
</dbReference>
<dbReference type="SMART" id="SM00065">
    <property type="entry name" value="GAF"/>
    <property type="match status" value="2"/>
</dbReference>
<dbReference type="SUPFAM" id="SSF55781">
    <property type="entry name" value="GAF domain-like"/>
    <property type="match status" value="2"/>
</dbReference>
<dbReference type="InterPro" id="IPR001932">
    <property type="entry name" value="PPM-type_phosphatase-like_dom"/>
</dbReference>
<dbReference type="Gene3D" id="3.30.450.40">
    <property type="match status" value="2"/>
</dbReference>
<sequence length="591" mass="66883">MDIYDIVDDPEKQLEVFSGIIKRMNASNDHDETLITIISEIKTIMYTDSILLYLVDQELYNLHYEMSIGPLGSKFFGNIIDNEKPLAVRAYTTSCSLYSNDPQEDSAFIPMKEILGEDLKNILFVPLKVRKKNIGSLFLINKKNGKFIEKDTVVMSLFANLVSLALVNKMVYDRAQSRAYEVGALYQMSISINKCETIEEILNDNISIVCEAFEVHRVSVILKENGVFKFKAGIGIDENVLKYGVVTVDDNVLAEVLRTGKPVYSIDVDRDIRFRPNKNLRYTRNSFMVAPIVGKDEIIGFLSATERNINKAFNLSNLSLLEMLAQQIGENYMHVLLSEESKIKESLTEEINFTEQLQKSVLPKEFPSNGLFDIAAVSIPSKNVGGDFYDYIKISDTKYGLVIADVSGKGLGAGFFMTMTRSILRVYFSEMDDPAKILESTNKHIYKDSNNGMFVTCFLIVIDTENKTITYSNAGHLPQFLIKKYSISTLDSIHEMHTHGKPLGFIENATYQNKQIPYSSSDTIVLFTDGITETFNKSEEEYGEERLKSLLKNDYDNAKELVDDIVNETISFRGKTPQFDDITLLVARLLN</sequence>
<dbReference type="PROSITE" id="PS51746">
    <property type="entry name" value="PPM_2"/>
    <property type="match status" value="1"/>
</dbReference>
<dbReference type="Pfam" id="PF07228">
    <property type="entry name" value="SpoIIE"/>
    <property type="match status" value="1"/>
</dbReference>
<evidence type="ECO:0000313" key="3">
    <source>
        <dbReference type="EMBL" id="CRF32763.1"/>
    </source>
</evidence>
<dbReference type="Pfam" id="PF01590">
    <property type="entry name" value="GAF"/>
    <property type="match status" value="1"/>
</dbReference>
<proteinExistence type="predicted"/>
<dbReference type="InterPro" id="IPR029016">
    <property type="entry name" value="GAF-like_dom_sf"/>
</dbReference>
<dbReference type="GO" id="GO:0016791">
    <property type="term" value="F:phosphatase activity"/>
    <property type="evidence" value="ECO:0007669"/>
    <property type="project" value="TreeGrafter"/>
</dbReference>
<dbReference type="AlphaFoldDB" id="A0A0G4K613"/>
<gene>
    <name evidence="3" type="ORF">BRSU_1008</name>
</gene>
<reference evidence="4" key="1">
    <citation type="submission" date="2015-04" db="EMBL/GenBank/DDBJ databases">
        <authorList>
            <person name="Mushtaq Mamoona"/>
        </authorList>
    </citation>
    <scope>NUCLEOTIDE SEQUENCE [LARGE SCALE GENOMIC DNA]</scope>
    <source>
        <strain evidence="4">AN4859/03</strain>
    </source>
</reference>
<dbReference type="EMBL" id="CVLB01000001">
    <property type="protein sequence ID" value="CRF32763.1"/>
    <property type="molecule type" value="Genomic_DNA"/>
</dbReference>
<keyword evidence="1" id="KW-0378">Hydrolase</keyword>